<dbReference type="Proteomes" id="UP000035369">
    <property type="component" value="Unassembled WGS sequence"/>
</dbReference>
<evidence type="ECO:0000313" key="1">
    <source>
        <dbReference type="EMBL" id="KLC05992.1"/>
    </source>
</evidence>
<organism evidence="1 2">
    <name type="scientific">Xanthomonas perforans</name>
    <dbReference type="NCBI Taxonomy" id="442694"/>
    <lineage>
        <taxon>Bacteria</taxon>
        <taxon>Pseudomonadati</taxon>
        <taxon>Pseudomonadota</taxon>
        <taxon>Gammaproteobacteria</taxon>
        <taxon>Lysobacterales</taxon>
        <taxon>Lysobacteraceae</taxon>
        <taxon>Xanthomonas</taxon>
    </lineage>
</organism>
<name>A0ABR5ESQ7_XANPE</name>
<evidence type="ECO:0000313" key="2">
    <source>
        <dbReference type="Proteomes" id="UP000035369"/>
    </source>
</evidence>
<sequence>MQESHDAWRCCLRRSARSSGKCAVAMKRLPLAAGRTG</sequence>
<gene>
    <name evidence="1" type="ORF">XP315_10390</name>
</gene>
<proteinExistence type="predicted"/>
<reference evidence="1 2" key="1">
    <citation type="submission" date="2015-02" db="EMBL/GenBank/DDBJ databases">
        <title>Whole genome sequencing of multiple isolates of three species of pepper and tomato-infecting xanthomonads reveals genetic diversity in field strains and pinpoints effectors responsible for host specificity.</title>
        <authorList>
            <person name="Schwartz A."/>
            <person name="Dahlbeck D."/>
            <person name="Staskawicz B."/>
            <person name="Bart R."/>
            <person name="Potnis N."/>
            <person name="Minsavage G."/>
            <person name="Timilsina S."/>
            <person name="Goss E."/>
            <person name="Jones J."/>
            <person name="Vallad G."/>
            <person name="Barak J."/>
            <person name="Miller S."/>
            <person name="Ritchie D."/>
            <person name="Martins J.Jr."/>
            <person name="Patane J.S."/>
            <person name="Setubal J.C."/>
        </authorList>
    </citation>
    <scope>NUCLEOTIDE SEQUENCE [LARGE SCALE GENOMIC DNA]</scope>
    <source>
        <strain evidence="1 2">Xp3-15</strain>
    </source>
</reference>
<comment type="caution">
    <text evidence="1">The sequence shown here is derived from an EMBL/GenBank/DDBJ whole genome shotgun (WGS) entry which is preliminary data.</text>
</comment>
<keyword evidence="2" id="KW-1185">Reference proteome</keyword>
<dbReference type="EMBL" id="JZUY01000039">
    <property type="protein sequence ID" value="KLC05992.1"/>
    <property type="molecule type" value="Genomic_DNA"/>
</dbReference>
<protein>
    <submittedName>
        <fullName evidence="1">Uncharacterized protein</fullName>
    </submittedName>
</protein>
<accession>A0ABR5ESQ7</accession>